<reference evidence="10" key="1">
    <citation type="journal article" date="2019" name="Int. J. Syst. Evol. Microbiol.">
        <title>The Global Catalogue of Microorganisms (GCM) 10K type strain sequencing project: providing services to taxonomists for standard genome sequencing and annotation.</title>
        <authorList>
            <consortium name="The Broad Institute Genomics Platform"/>
            <consortium name="The Broad Institute Genome Sequencing Center for Infectious Disease"/>
            <person name="Wu L."/>
            <person name="Ma J."/>
        </authorList>
    </citation>
    <scope>NUCLEOTIDE SEQUENCE [LARGE SCALE GENOMIC DNA]</scope>
    <source>
        <strain evidence="10">KCTC 22814</strain>
    </source>
</reference>
<dbReference type="EMBL" id="JBHUPB010000008">
    <property type="protein sequence ID" value="MFD2968215.1"/>
    <property type="molecule type" value="Genomic_DNA"/>
</dbReference>
<evidence type="ECO:0000256" key="5">
    <source>
        <dbReference type="ARBA" id="ARBA00023136"/>
    </source>
</evidence>
<evidence type="ECO:0000259" key="8">
    <source>
        <dbReference type="Pfam" id="PF12704"/>
    </source>
</evidence>
<protein>
    <submittedName>
        <fullName evidence="9">ABC transporter permease</fullName>
    </submittedName>
</protein>
<feature type="transmembrane region" description="Helical" evidence="6">
    <location>
        <begin position="433"/>
        <end position="452"/>
    </location>
</feature>
<dbReference type="PANTHER" id="PTHR30572">
    <property type="entry name" value="MEMBRANE COMPONENT OF TRANSPORTER-RELATED"/>
    <property type="match status" value="1"/>
</dbReference>
<comment type="subcellular location">
    <subcellularLocation>
        <location evidence="1">Cell membrane</location>
        <topology evidence="1">Multi-pass membrane protein</topology>
    </subcellularLocation>
</comment>
<dbReference type="PANTHER" id="PTHR30572:SF18">
    <property type="entry name" value="ABC-TYPE MACROLIDE FAMILY EXPORT SYSTEM PERMEASE COMPONENT 2"/>
    <property type="match status" value="1"/>
</dbReference>
<dbReference type="RefSeq" id="WP_320185794.1">
    <property type="nucleotide sequence ID" value="NZ_CP138332.1"/>
</dbReference>
<dbReference type="InterPro" id="IPR025857">
    <property type="entry name" value="MacB_PCD"/>
</dbReference>
<dbReference type="InterPro" id="IPR050250">
    <property type="entry name" value="Macrolide_Exporter_MacB"/>
</dbReference>
<accession>A0ABW6BKJ5</accession>
<feature type="domain" description="ABC3 transporter permease C-terminal" evidence="7">
    <location>
        <begin position="687"/>
        <end position="795"/>
    </location>
</feature>
<evidence type="ECO:0000256" key="1">
    <source>
        <dbReference type="ARBA" id="ARBA00004651"/>
    </source>
</evidence>
<keyword evidence="4 6" id="KW-1133">Transmembrane helix</keyword>
<feature type="domain" description="ABC3 transporter permease C-terminal" evidence="7">
    <location>
        <begin position="294"/>
        <end position="407"/>
    </location>
</feature>
<feature type="transmembrane region" description="Helical" evidence="6">
    <location>
        <begin position="686"/>
        <end position="708"/>
    </location>
</feature>
<feature type="transmembrane region" description="Helical" evidence="6">
    <location>
        <begin position="769"/>
        <end position="789"/>
    </location>
</feature>
<feature type="transmembrane region" description="Helical" evidence="6">
    <location>
        <begin position="288"/>
        <end position="310"/>
    </location>
</feature>
<evidence type="ECO:0000259" key="7">
    <source>
        <dbReference type="Pfam" id="PF02687"/>
    </source>
</evidence>
<feature type="transmembrane region" description="Helical" evidence="6">
    <location>
        <begin position="16"/>
        <end position="36"/>
    </location>
</feature>
<evidence type="ECO:0000256" key="2">
    <source>
        <dbReference type="ARBA" id="ARBA00022475"/>
    </source>
</evidence>
<keyword evidence="5 6" id="KW-0472">Membrane</keyword>
<feature type="transmembrane region" description="Helical" evidence="6">
    <location>
        <begin position="378"/>
        <end position="405"/>
    </location>
</feature>
<sequence>MLNLKITLRQLWRNRLFTALNILGLAIGISACWIVFRVLHYEFSFDKHIPDIAYIQQVVCVDDEPNASAGFVGVPLGMAPLLTDQALPDATVVPVYTQYFERLQISQSGDDNLSFVEEPENVIGINNSYFEMLSYEWLAGRANTALKDPYNMVLRDDVAATYFPGLQSNEIIGKTITADSTKYTISGIVKTLPYPSSFQAKIFVPIPNKEWSNHDWLSLNSSYLIYIKTKNVASLNKLLAVAQKEYDKIGAPEHLKFGAASKFETFPLAKKHFEKAYDSEGISSDRNVMYGLIVIGSFLLLLACINYINLSTAQIPQRAKDIGIRKTLGVRPLHITFSFLVETFFITILALILSWPIVKLFEIGYPEFIPKGIDAFDNSALVALFLIGLIVIVSLLSSIYPAYLINNLRSIETLKGKIEHKIKGTRLTLRKSLIVFQFVIAQFFIVSALIIGQQLDFTIHADLGFKHEAIVNMRIPYKSYQNSDVNPLLYRRALEKHSEIAAVSVGHEPLNSSYWGTIYHFAADTGRIQFNTPRKYIDENYIDLYQIQLLAGRNIQFTDTMREVLINESALKALGLKNPEDAVGKQLTRTDNAIYPIVGVYKDFHQRSLRDKTGPLILGSSNIATQLQYFNVKLPADRRKWQEAFSIMEKEWKSFYPNAPFEFKFNEEKIKNLYEKDYRTAKLIDLATVITILISCFGLFGLATLTAFQRTKEIGIRKVLGASIGKIVAMLSKDFVILVTIAIVVATPIVWLAMNKWLDDFAYRIDIEWWIFIVAGLLAIIISLLTVSYQAVKAAVVNPIDSLRDE</sequence>
<evidence type="ECO:0000256" key="6">
    <source>
        <dbReference type="SAM" id="Phobius"/>
    </source>
</evidence>
<keyword evidence="2" id="KW-1003">Cell membrane</keyword>
<dbReference type="InterPro" id="IPR003838">
    <property type="entry name" value="ABC3_permease_C"/>
</dbReference>
<gene>
    <name evidence="9" type="ORF">ACFS7Y_12495</name>
</gene>
<comment type="caution">
    <text evidence="9">The sequence shown here is derived from an EMBL/GenBank/DDBJ whole genome shotgun (WGS) entry which is preliminary data.</text>
</comment>
<evidence type="ECO:0000256" key="3">
    <source>
        <dbReference type="ARBA" id="ARBA00022692"/>
    </source>
</evidence>
<dbReference type="Pfam" id="PF02687">
    <property type="entry name" value="FtsX"/>
    <property type="match status" value="2"/>
</dbReference>
<feature type="transmembrane region" description="Helical" evidence="6">
    <location>
        <begin position="735"/>
        <end position="754"/>
    </location>
</feature>
<evidence type="ECO:0000313" key="9">
    <source>
        <dbReference type="EMBL" id="MFD2968215.1"/>
    </source>
</evidence>
<dbReference type="Proteomes" id="UP001597525">
    <property type="component" value="Unassembled WGS sequence"/>
</dbReference>
<keyword evidence="10" id="KW-1185">Reference proteome</keyword>
<evidence type="ECO:0000256" key="4">
    <source>
        <dbReference type="ARBA" id="ARBA00022989"/>
    </source>
</evidence>
<name>A0ABW6BKJ5_9SPHI</name>
<dbReference type="Pfam" id="PF12704">
    <property type="entry name" value="MacB_PCD"/>
    <property type="match status" value="1"/>
</dbReference>
<feature type="transmembrane region" description="Helical" evidence="6">
    <location>
        <begin position="335"/>
        <end position="358"/>
    </location>
</feature>
<feature type="domain" description="MacB-like periplasmic core" evidence="8">
    <location>
        <begin position="18"/>
        <end position="238"/>
    </location>
</feature>
<dbReference type="PROSITE" id="PS51257">
    <property type="entry name" value="PROKAR_LIPOPROTEIN"/>
    <property type="match status" value="1"/>
</dbReference>
<proteinExistence type="predicted"/>
<evidence type="ECO:0000313" key="10">
    <source>
        <dbReference type="Proteomes" id="UP001597525"/>
    </source>
</evidence>
<organism evidence="9 10">
    <name type="scientific">Sphingobacterium bambusae</name>
    <dbReference type="NCBI Taxonomy" id="662858"/>
    <lineage>
        <taxon>Bacteria</taxon>
        <taxon>Pseudomonadati</taxon>
        <taxon>Bacteroidota</taxon>
        <taxon>Sphingobacteriia</taxon>
        <taxon>Sphingobacteriales</taxon>
        <taxon>Sphingobacteriaceae</taxon>
        <taxon>Sphingobacterium</taxon>
    </lineage>
</organism>
<keyword evidence="3 6" id="KW-0812">Transmembrane</keyword>